<reference evidence="1" key="2">
    <citation type="submission" date="2023-06" db="EMBL/GenBank/DDBJ databases">
        <authorList>
            <consortium name="Lawrence Berkeley National Laboratory"/>
            <person name="Haridas S."/>
            <person name="Hensen N."/>
            <person name="Bonometti L."/>
            <person name="Westerberg I."/>
            <person name="Brannstrom I.O."/>
            <person name="Guillou S."/>
            <person name="Cros-Aarteil S."/>
            <person name="Calhoun S."/>
            <person name="Kuo A."/>
            <person name="Mondo S."/>
            <person name="Pangilinan J."/>
            <person name="Riley R."/>
            <person name="Labutti K."/>
            <person name="Andreopoulos B."/>
            <person name="Lipzen A."/>
            <person name="Chen C."/>
            <person name="Yanf M."/>
            <person name="Daum C."/>
            <person name="Ng V."/>
            <person name="Clum A."/>
            <person name="Steindorff A."/>
            <person name="Ohm R."/>
            <person name="Martin F."/>
            <person name="Silar P."/>
            <person name="Natvig D."/>
            <person name="Lalanne C."/>
            <person name="Gautier V."/>
            <person name="Ament-Velasquez S.L."/>
            <person name="Kruys A."/>
            <person name="Hutchinson M.I."/>
            <person name="Powell A.J."/>
            <person name="Barry K."/>
            <person name="Miller A.N."/>
            <person name="Grigoriev I.V."/>
            <person name="Debuchy R."/>
            <person name="Gladieux P."/>
            <person name="Thoren M.H."/>
            <person name="Johannesson H."/>
        </authorList>
    </citation>
    <scope>NUCLEOTIDE SEQUENCE</scope>
    <source>
        <strain evidence="1">CBS 314.62</strain>
    </source>
</reference>
<sequence length="145" mass="16682">MLDFETAGYDYRVSLVTLLQELPSRYACLTAEPTRPLHDRNLLWQIPALIRPAPFFIYPQYTKRRCKQTQAARKSSGSAHNYTDDIWANDRLQSWLSSGNPSLLLLQGTSQSAKRLESFSLELVEYLEDKSPVLVKRRVPILLQV</sequence>
<protein>
    <submittedName>
        <fullName evidence="1">Uncharacterized protein</fullName>
    </submittedName>
</protein>
<keyword evidence="2" id="KW-1185">Reference proteome</keyword>
<organism evidence="1 2">
    <name type="scientific">Podospora appendiculata</name>
    <dbReference type="NCBI Taxonomy" id="314037"/>
    <lineage>
        <taxon>Eukaryota</taxon>
        <taxon>Fungi</taxon>
        <taxon>Dikarya</taxon>
        <taxon>Ascomycota</taxon>
        <taxon>Pezizomycotina</taxon>
        <taxon>Sordariomycetes</taxon>
        <taxon>Sordariomycetidae</taxon>
        <taxon>Sordariales</taxon>
        <taxon>Podosporaceae</taxon>
        <taxon>Podospora</taxon>
    </lineage>
</organism>
<gene>
    <name evidence="1" type="ORF">B0T22DRAFT_452710</name>
</gene>
<comment type="caution">
    <text evidence="1">The sequence shown here is derived from an EMBL/GenBank/DDBJ whole genome shotgun (WGS) entry which is preliminary data.</text>
</comment>
<proteinExistence type="predicted"/>
<accession>A0AAE0XKB9</accession>
<dbReference type="Proteomes" id="UP001270362">
    <property type="component" value="Unassembled WGS sequence"/>
</dbReference>
<reference evidence="1" key="1">
    <citation type="journal article" date="2023" name="Mol. Phylogenet. Evol.">
        <title>Genome-scale phylogeny and comparative genomics of the fungal order Sordariales.</title>
        <authorList>
            <person name="Hensen N."/>
            <person name="Bonometti L."/>
            <person name="Westerberg I."/>
            <person name="Brannstrom I.O."/>
            <person name="Guillou S."/>
            <person name="Cros-Aarteil S."/>
            <person name="Calhoun S."/>
            <person name="Haridas S."/>
            <person name="Kuo A."/>
            <person name="Mondo S."/>
            <person name="Pangilinan J."/>
            <person name="Riley R."/>
            <person name="LaButti K."/>
            <person name="Andreopoulos B."/>
            <person name="Lipzen A."/>
            <person name="Chen C."/>
            <person name="Yan M."/>
            <person name="Daum C."/>
            <person name="Ng V."/>
            <person name="Clum A."/>
            <person name="Steindorff A."/>
            <person name="Ohm R.A."/>
            <person name="Martin F."/>
            <person name="Silar P."/>
            <person name="Natvig D.O."/>
            <person name="Lalanne C."/>
            <person name="Gautier V."/>
            <person name="Ament-Velasquez S.L."/>
            <person name="Kruys A."/>
            <person name="Hutchinson M.I."/>
            <person name="Powell A.J."/>
            <person name="Barry K."/>
            <person name="Miller A.N."/>
            <person name="Grigoriev I.V."/>
            <person name="Debuchy R."/>
            <person name="Gladieux P."/>
            <person name="Hiltunen Thoren M."/>
            <person name="Johannesson H."/>
        </authorList>
    </citation>
    <scope>NUCLEOTIDE SEQUENCE</scope>
    <source>
        <strain evidence="1">CBS 314.62</strain>
    </source>
</reference>
<name>A0AAE0XKB9_9PEZI</name>
<dbReference type="EMBL" id="JAULSO010000001">
    <property type="protein sequence ID" value="KAK3694522.1"/>
    <property type="molecule type" value="Genomic_DNA"/>
</dbReference>
<evidence type="ECO:0000313" key="2">
    <source>
        <dbReference type="Proteomes" id="UP001270362"/>
    </source>
</evidence>
<dbReference type="AlphaFoldDB" id="A0AAE0XKB9"/>
<evidence type="ECO:0000313" key="1">
    <source>
        <dbReference type="EMBL" id="KAK3694522.1"/>
    </source>
</evidence>